<dbReference type="Proteomes" id="UP000647172">
    <property type="component" value="Unassembled WGS sequence"/>
</dbReference>
<feature type="domain" description="DUF7134" evidence="12">
    <location>
        <begin position="8"/>
        <end position="154"/>
    </location>
</feature>
<evidence type="ECO:0000256" key="7">
    <source>
        <dbReference type="ARBA" id="ARBA00022840"/>
    </source>
</evidence>
<dbReference type="InterPro" id="IPR011712">
    <property type="entry name" value="Sig_transdc_His_kin_sub3_dim/P"/>
</dbReference>
<keyword evidence="3" id="KW-0597">Phosphoprotein</keyword>
<dbReference type="AlphaFoldDB" id="A0A919JMK3"/>
<name>A0A919JMK3_9ACTN</name>
<evidence type="ECO:0000259" key="11">
    <source>
        <dbReference type="Pfam" id="PF07730"/>
    </source>
</evidence>
<keyword evidence="7" id="KW-0067">ATP-binding</keyword>
<comment type="catalytic activity">
    <reaction evidence="1">
        <text>ATP + protein L-histidine = ADP + protein N-phospho-L-histidine.</text>
        <dbReference type="EC" id="2.7.13.3"/>
    </reaction>
</comment>
<evidence type="ECO:0000256" key="1">
    <source>
        <dbReference type="ARBA" id="ARBA00000085"/>
    </source>
</evidence>
<evidence type="ECO:0000259" key="10">
    <source>
        <dbReference type="Pfam" id="PF02518"/>
    </source>
</evidence>
<keyword evidence="6" id="KW-0418">Kinase</keyword>
<dbReference type="InterPro" id="IPR003594">
    <property type="entry name" value="HATPase_dom"/>
</dbReference>
<evidence type="ECO:0000256" key="9">
    <source>
        <dbReference type="SAM" id="Phobius"/>
    </source>
</evidence>
<keyword evidence="8" id="KW-0902">Two-component regulatory system</keyword>
<evidence type="ECO:0000256" key="6">
    <source>
        <dbReference type="ARBA" id="ARBA00022777"/>
    </source>
</evidence>
<dbReference type="GO" id="GO:0000155">
    <property type="term" value="F:phosphorelay sensor kinase activity"/>
    <property type="evidence" value="ECO:0007669"/>
    <property type="project" value="InterPro"/>
</dbReference>
<dbReference type="GO" id="GO:0046983">
    <property type="term" value="F:protein dimerization activity"/>
    <property type="evidence" value="ECO:0007669"/>
    <property type="project" value="InterPro"/>
</dbReference>
<keyword evidence="4" id="KW-0808">Transferase</keyword>
<evidence type="ECO:0000259" key="12">
    <source>
        <dbReference type="Pfam" id="PF23539"/>
    </source>
</evidence>
<accession>A0A919JMK3</accession>
<evidence type="ECO:0000313" key="13">
    <source>
        <dbReference type="EMBL" id="GIE53819.1"/>
    </source>
</evidence>
<evidence type="ECO:0000256" key="8">
    <source>
        <dbReference type="ARBA" id="ARBA00023012"/>
    </source>
</evidence>
<dbReference type="Pfam" id="PF02518">
    <property type="entry name" value="HATPase_c"/>
    <property type="match status" value="1"/>
</dbReference>
<dbReference type="InterPro" id="IPR036890">
    <property type="entry name" value="HATPase_C_sf"/>
</dbReference>
<evidence type="ECO:0000256" key="3">
    <source>
        <dbReference type="ARBA" id="ARBA00022553"/>
    </source>
</evidence>
<dbReference type="CDD" id="cd16917">
    <property type="entry name" value="HATPase_UhpB-NarQ-NarX-like"/>
    <property type="match status" value="1"/>
</dbReference>
<dbReference type="EC" id="2.7.13.3" evidence="2"/>
<reference evidence="13" key="1">
    <citation type="submission" date="2021-01" db="EMBL/GenBank/DDBJ databases">
        <title>Whole genome shotgun sequence of Actinoplanes nipponensis NBRC 14063.</title>
        <authorList>
            <person name="Komaki H."/>
            <person name="Tamura T."/>
        </authorList>
    </citation>
    <scope>NUCLEOTIDE SEQUENCE</scope>
    <source>
        <strain evidence="13">NBRC 14063</strain>
    </source>
</reference>
<dbReference type="SUPFAM" id="SSF55874">
    <property type="entry name" value="ATPase domain of HSP90 chaperone/DNA topoisomerase II/histidine kinase"/>
    <property type="match status" value="1"/>
</dbReference>
<evidence type="ECO:0000256" key="5">
    <source>
        <dbReference type="ARBA" id="ARBA00022741"/>
    </source>
</evidence>
<evidence type="ECO:0000256" key="2">
    <source>
        <dbReference type="ARBA" id="ARBA00012438"/>
    </source>
</evidence>
<gene>
    <name evidence="13" type="ORF">Ani05nite_73530</name>
</gene>
<sequence length="402" mass="42734">MRTASWPRFVRSPLVVDTGLAVALTAVSILQGLDDDSGRWRPFDLTAAALSALATLPTVARRRAPVPVVLVCYTFWVWQVVLGYNPVVTTYGMLLAMYAVAASRPLWHTAAALAPGAVLWVVVGLAAHAGSLAGLVLQALAIPAAIWKVADSARHLDRTNRLLAEANEQLRRDREERARRAVADERVRIARELHDVVAHHMSVISVQAGLARYVLRTDPQTAEAALGTVLAADGEALDEMRRMLALLRAADDGPAEPPAYAPAPGLLGLPDLIERVRTAGVPIRLDVTGRPRPLPPGIQLCVYRVVQEGLTNVLKHAAPATATVTLDYGPDRITATVRDDGARREAPATGRPGQGLIGMRERAMLYGGTADAAPLPGGGFEVRLVLPLPAHGAEGEGAGPAR</sequence>
<dbReference type="RefSeq" id="WP_203776154.1">
    <property type="nucleotide sequence ID" value="NZ_BOMQ01000090.1"/>
</dbReference>
<evidence type="ECO:0000256" key="4">
    <source>
        <dbReference type="ARBA" id="ARBA00022679"/>
    </source>
</evidence>
<dbReference type="EMBL" id="BOMQ01000090">
    <property type="protein sequence ID" value="GIE53819.1"/>
    <property type="molecule type" value="Genomic_DNA"/>
</dbReference>
<feature type="domain" description="Histidine kinase/HSP90-like ATPase" evidence="10">
    <location>
        <begin position="302"/>
        <end position="389"/>
    </location>
</feature>
<keyword evidence="9" id="KW-0472">Membrane</keyword>
<dbReference type="Gene3D" id="3.30.565.10">
    <property type="entry name" value="Histidine kinase-like ATPase, C-terminal domain"/>
    <property type="match status" value="1"/>
</dbReference>
<dbReference type="InterPro" id="IPR055558">
    <property type="entry name" value="DUF7134"/>
</dbReference>
<keyword evidence="9" id="KW-0812">Transmembrane</keyword>
<keyword evidence="14" id="KW-1185">Reference proteome</keyword>
<keyword evidence="9" id="KW-1133">Transmembrane helix</keyword>
<dbReference type="PANTHER" id="PTHR24421:SF10">
    <property type="entry name" value="NITRATE_NITRITE SENSOR PROTEIN NARQ"/>
    <property type="match status" value="1"/>
</dbReference>
<dbReference type="Gene3D" id="1.20.5.1930">
    <property type="match status" value="1"/>
</dbReference>
<keyword evidence="5" id="KW-0547">Nucleotide-binding</keyword>
<dbReference type="GO" id="GO:0016020">
    <property type="term" value="C:membrane"/>
    <property type="evidence" value="ECO:0007669"/>
    <property type="project" value="InterPro"/>
</dbReference>
<dbReference type="Pfam" id="PF07730">
    <property type="entry name" value="HisKA_3"/>
    <property type="match status" value="1"/>
</dbReference>
<proteinExistence type="predicted"/>
<protein>
    <recommendedName>
        <fullName evidence="2">histidine kinase</fullName>
        <ecNumber evidence="2">2.7.13.3</ecNumber>
    </recommendedName>
</protein>
<feature type="transmembrane region" description="Helical" evidence="9">
    <location>
        <begin position="75"/>
        <end position="99"/>
    </location>
</feature>
<feature type="domain" description="Signal transduction histidine kinase subgroup 3 dimerisation and phosphoacceptor" evidence="11">
    <location>
        <begin position="185"/>
        <end position="250"/>
    </location>
</feature>
<dbReference type="Pfam" id="PF23539">
    <property type="entry name" value="DUF7134"/>
    <property type="match status" value="1"/>
</dbReference>
<organism evidence="13 14">
    <name type="scientific">Actinoplanes nipponensis</name>
    <dbReference type="NCBI Taxonomy" id="135950"/>
    <lineage>
        <taxon>Bacteria</taxon>
        <taxon>Bacillati</taxon>
        <taxon>Actinomycetota</taxon>
        <taxon>Actinomycetes</taxon>
        <taxon>Micromonosporales</taxon>
        <taxon>Micromonosporaceae</taxon>
        <taxon>Actinoplanes</taxon>
    </lineage>
</organism>
<comment type="caution">
    <text evidence="13">The sequence shown here is derived from an EMBL/GenBank/DDBJ whole genome shotgun (WGS) entry which is preliminary data.</text>
</comment>
<evidence type="ECO:0000313" key="14">
    <source>
        <dbReference type="Proteomes" id="UP000647172"/>
    </source>
</evidence>
<dbReference type="InterPro" id="IPR050482">
    <property type="entry name" value="Sensor_HK_TwoCompSys"/>
</dbReference>
<dbReference type="PANTHER" id="PTHR24421">
    <property type="entry name" value="NITRATE/NITRITE SENSOR PROTEIN NARX-RELATED"/>
    <property type="match status" value="1"/>
</dbReference>
<dbReference type="GO" id="GO:0005524">
    <property type="term" value="F:ATP binding"/>
    <property type="evidence" value="ECO:0007669"/>
    <property type="project" value="UniProtKB-KW"/>
</dbReference>